<organism evidence="1 2">
    <name type="scientific">Sagittula marina</name>
    <dbReference type="NCBI Taxonomy" id="943940"/>
    <lineage>
        <taxon>Bacteria</taxon>
        <taxon>Pseudomonadati</taxon>
        <taxon>Pseudomonadota</taxon>
        <taxon>Alphaproteobacteria</taxon>
        <taxon>Rhodobacterales</taxon>
        <taxon>Roseobacteraceae</taxon>
        <taxon>Sagittula</taxon>
    </lineage>
</organism>
<accession>A0A7W6DRG9</accession>
<dbReference type="RefSeq" id="WP_183963538.1">
    <property type="nucleotide sequence ID" value="NZ_BAABBZ010000014.1"/>
</dbReference>
<protein>
    <submittedName>
        <fullName evidence="1">Uncharacterized protein</fullName>
    </submittedName>
</protein>
<dbReference type="Proteomes" id="UP000541426">
    <property type="component" value="Unassembled WGS sequence"/>
</dbReference>
<keyword evidence="2" id="KW-1185">Reference proteome</keyword>
<dbReference type="AlphaFoldDB" id="A0A7W6DRG9"/>
<dbReference type="EMBL" id="JACIEJ010000002">
    <property type="protein sequence ID" value="MBB3984703.1"/>
    <property type="molecule type" value="Genomic_DNA"/>
</dbReference>
<gene>
    <name evidence="1" type="ORF">GGQ68_001019</name>
</gene>
<comment type="caution">
    <text evidence="1">The sequence shown here is derived from an EMBL/GenBank/DDBJ whole genome shotgun (WGS) entry which is preliminary data.</text>
</comment>
<evidence type="ECO:0000313" key="1">
    <source>
        <dbReference type="EMBL" id="MBB3984703.1"/>
    </source>
</evidence>
<evidence type="ECO:0000313" key="2">
    <source>
        <dbReference type="Proteomes" id="UP000541426"/>
    </source>
</evidence>
<proteinExistence type="predicted"/>
<name>A0A7W6DRG9_9RHOB</name>
<reference evidence="1 2" key="1">
    <citation type="submission" date="2020-08" db="EMBL/GenBank/DDBJ databases">
        <title>Genomic Encyclopedia of Type Strains, Phase IV (KMG-IV): sequencing the most valuable type-strain genomes for metagenomic binning, comparative biology and taxonomic classification.</title>
        <authorList>
            <person name="Goeker M."/>
        </authorList>
    </citation>
    <scope>NUCLEOTIDE SEQUENCE [LARGE SCALE GENOMIC DNA]</scope>
    <source>
        <strain evidence="1 2">DSM 102235</strain>
    </source>
</reference>
<sequence length="312" mass="33836">MMRSGCYITAITPYSGPMAPVPGIEDYIVTSSAEIGIVQTERARQVIRDCAPIGYGGDIPLVSIGCAGLFAAVMRFADSPAHSARILALETPSDYVQHTLDSARLGAGGDGFVAQDAAHVLDLQKTPEGALARVDHCEILSRPSCFSGTSKLARSFVARLDALEAMCPDARVVTFENVSGYARRLMQAVLAELGPTARREFLQTVECDERHFMTVRPLLDLQHQMAEDTGRPLIVTCLGAGGRIGIFAVSPVHAPQPEPISEARPALEAMVIAEGAGPDLPAELWYMNRSFFGRENFYFEWRINGETFLCTN</sequence>